<gene>
    <name evidence="2" type="ORF">ENSA5_09350</name>
</gene>
<organism evidence="2 3">
    <name type="scientific">Enhygromyxa salina</name>
    <dbReference type="NCBI Taxonomy" id="215803"/>
    <lineage>
        <taxon>Bacteria</taxon>
        <taxon>Pseudomonadati</taxon>
        <taxon>Myxococcota</taxon>
        <taxon>Polyangia</taxon>
        <taxon>Nannocystales</taxon>
        <taxon>Nannocystaceae</taxon>
        <taxon>Enhygromyxa</taxon>
    </lineage>
</organism>
<accession>A0A2S9YGZ9</accession>
<dbReference type="AlphaFoldDB" id="A0A2S9YGZ9"/>
<dbReference type="SMART" id="SM00849">
    <property type="entry name" value="Lactamase_B"/>
    <property type="match status" value="1"/>
</dbReference>
<reference evidence="2 3" key="1">
    <citation type="submission" date="2018-03" db="EMBL/GenBank/DDBJ databases">
        <title>Draft Genome Sequences of the Obligatory Marine Myxobacteria Enhygromyxa salina SWB005.</title>
        <authorList>
            <person name="Poehlein A."/>
            <person name="Moghaddam J.A."/>
            <person name="Harms H."/>
            <person name="Alanjari M."/>
            <person name="Koenig G.M."/>
            <person name="Daniel R."/>
            <person name="Schaeberle T.F."/>
        </authorList>
    </citation>
    <scope>NUCLEOTIDE SEQUENCE [LARGE SCALE GENOMIC DNA]</scope>
    <source>
        <strain evidence="2 3">SWB005</strain>
    </source>
</reference>
<evidence type="ECO:0000313" key="2">
    <source>
        <dbReference type="EMBL" id="PRQ04286.1"/>
    </source>
</evidence>
<dbReference type="SUPFAM" id="SSF56281">
    <property type="entry name" value="Metallo-hydrolase/oxidoreductase"/>
    <property type="match status" value="1"/>
</dbReference>
<dbReference type="InterPro" id="IPR036866">
    <property type="entry name" value="RibonucZ/Hydroxyglut_hydro"/>
</dbReference>
<dbReference type="RefSeq" id="WP_106390367.1">
    <property type="nucleotide sequence ID" value="NZ_PVNK01000047.1"/>
</dbReference>
<name>A0A2S9YGZ9_9BACT</name>
<feature type="domain" description="Metallo-beta-lactamase" evidence="1">
    <location>
        <begin position="23"/>
        <end position="180"/>
    </location>
</feature>
<dbReference type="Gene3D" id="3.60.15.10">
    <property type="entry name" value="Ribonuclease Z/Hydroxyacylglutathione hydrolase-like"/>
    <property type="match status" value="1"/>
</dbReference>
<evidence type="ECO:0000259" key="1">
    <source>
        <dbReference type="SMART" id="SM00849"/>
    </source>
</evidence>
<dbReference type="InterPro" id="IPR001279">
    <property type="entry name" value="Metallo-B-lactamas"/>
</dbReference>
<protein>
    <recommendedName>
        <fullName evidence="1">Metallo-beta-lactamase domain-containing protein</fullName>
    </recommendedName>
</protein>
<sequence length="199" mass="21554">MRQLHRADLWSWSVFDQARNLDFNSLAWIRSRGNVLVDPLPLSEHDLGQLEELGGAAWIVVTNSDHTRAAAELAARFGAELAGPAGERDQLPLGCARWLRDGDELVPGLTAFELHGSKTPGELALLLDQTTLITGDLIRGQALGRLNLLPEQKLADRAAALASVRRLAALEQVEAVLVGDGWPLARDGHARLCELLPPG</sequence>
<comment type="caution">
    <text evidence="2">The sequence shown here is derived from an EMBL/GenBank/DDBJ whole genome shotgun (WGS) entry which is preliminary data.</text>
</comment>
<dbReference type="OrthoDB" id="5563783at2"/>
<proteinExistence type="predicted"/>
<dbReference type="Pfam" id="PF14597">
    <property type="entry name" value="Lactamase_B_5"/>
    <property type="match status" value="1"/>
</dbReference>
<dbReference type="Proteomes" id="UP000237968">
    <property type="component" value="Unassembled WGS sequence"/>
</dbReference>
<dbReference type="EMBL" id="PVNK01000047">
    <property type="protein sequence ID" value="PRQ04286.1"/>
    <property type="molecule type" value="Genomic_DNA"/>
</dbReference>
<evidence type="ECO:0000313" key="3">
    <source>
        <dbReference type="Proteomes" id="UP000237968"/>
    </source>
</evidence>
<keyword evidence="3" id="KW-1185">Reference proteome</keyword>